<name>A0A8S5P1E2_9CAUD</name>
<reference evidence="1" key="1">
    <citation type="journal article" date="2021" name="Proc. Natl. Acad. Sci. U.S.A.">
        <title>A Catalog of Tens of Thousands of Viruses from Human Metagenomes Reveals Hidden Associations with Chronic Diseases.</title>
        <authorList>
            <person name="Tisza M.J."/>
            <person name="Buck C.B."/>
        </authorList>
    </citation>
    <scope>NUCLEOTIDE SEQUENCE</scope>
    <source>
        <strain evidence="1">CtEqU3</strain>
    </source>
</reference>
<accession>A0A8S5P1E2</accession>
<evidence type="ECO:0000313" key="1">
    <source>
        <dbReference type="EMBL" id="DAE00794.1"/>
    </source>
</evidence>
<dbReference type="EMBL" id="BK015311">
    <property type="protein sequence ID" value="DAE00794.1"/>
    <property type="molecule type" value="Genomic_DNA"/>
</dbReference>
<proteinExistence type="predicted"/>
<protein>
    <submittedName>
        <fullName evidence="1">Type I neck protein</fullName>
    </submittedName>
</protein>
<dbReference type="NCBIfam" id="TIGR01725">
    <property type="entry name" value="phge_HK97_gp10"/>
    <property type="match status" value="1"/>
</dbReference>
<sequence>MAEIGFVGLDDLMLSMEEIAQIPDNVKDEMLDAQADVVVSAQRAKARAYGVQDTGLVISSIKKGKPKWKKGVRVIYITPSGTRRRGKQTVRNAEIAFINEYGTKRQSARPFVRDANEASAEATTQAGFEVYDKWLKSKNL</sequence>
<dbReference type="InterPro" id="IPR010064">
    <property type="entry name" value="HK97-gp10_tail"/>
</dbReference>
<organism evidence="1">
    <name type="scientific">Siphoviridae sp. ctEqU3</name>
    <dbReference type="NCBI Taxonomy" id="2825399"/>
    <lineage>
        <taxon>Viruses</taxon>
        <taxon>Duplodnaviria</taxon>
        <taxon>Heunggongvirae</taxon>
        <taxon>Uroviricota</taxon>
        <taxon>Caudoviricetes</taxon>
    </lineage>
</organism>